<dbReference type="SUPFAM" id="SSF49842">
    <property type="entry name" value="TNF-like"/>
    <property type="match status" value="1"/>
</dbReference>
<dbReference type="Proteomes" id="UP000018467">
    <property type="component" value="Unassembled WGS sequence"/>
</dbReference>
<dbReference type="AlphaFoldDB" id="A0A3B1JL71"/>
<protein>
    <submittedName>
        <fullName evidence="9">Collagen, type X, alpha 1b</fullName>
    </submittedName>
</protein>
<evidence type="ECO:0000256" key="2">
    <source>
        <dbReference type="ARBA" id="ARBA00022525"/>
    </source>
</evidence>
<evidence type="ECO:0000256" key="1">
    <source>
        <dbReference type="ARBA" id="ARBA00004498"/>
    </source>
</evidence>
<dbReference type="PANTHER" id="PTHR15427">
    <property type="entry name" value="EMILIN ELASTIN MICROFIBRIL INTERFACE-LOCATED PROTEIN ELASTIN MICROFIBRIL INTERFACER"/>
    <property type="match status" value="1"/>
</dbReference>
<dbReference type="STRING" id="7994.ENSAMXP00000043142"/>
<dbReference type="SMART" id="SM00110">
    <property type="entry name" value="C1Q"/>
    <property type="match status" value="1"/>
</dbReference>
<dbReference type="InterPro" id="IPR008983">
    <property type="entry name" value="Tumour_necrosis_fac-like_dom"/>
</dbReference>
<keyword evidence="3" id="KW-0272">Extracellular matrix</keyword>
<accession>A0A3B1JL71</accession>
<reference evidence="9" key="4">
    <citation type="submission" date="2025-09" db="UniProtKB">
        <authorList>
            <consortium name="Ensembl"/>
        </authorList>
    </citation>
    <scope>IDENTIFICATION</scope>
</reference>
<evidence type="ECO:0000313" key="10">
    <source>
        <dbReference type="Proteomes" id="UP000018467"/>
    </source>
</evidence>
<feature type="compositionally biased region" description="Low complexity" evidence="6">
    <location>
        <begin position="82"/>
        <end position="98"/>
    </location>
</feature>
<keyword evidence="10" id="KW-1185">Reference proteome</keyword>
<evidence type="ECO:0000256" key="5">
    <source>
        <dbReference type="ARBA" id="ARBA00023119"/>
    </source>
</evidence>
<dbReference type="PANTHER" id="PTHR15427:SF20">
    <property type="entry name" value="ADIPONECTIN"/>
    <property type="match status" value="1"/>
</dbReference>
<comment type="subcellular location">
    <subcellularLocation>
        <location evidence="1">Secreted</location>
        <location evidence="1">Extracellular space</location>
        <location evidence="1">Extracellular matrix</location>
    </subcellularLocation>
</comment>
<proteinExistence type="predicted"/>
<dbReference type="FunFam" id="2.60.120.40:FF:000001">
    <property type="entry name" value="Complement C1q B chain"/>
    <property type="match status" value="1"/>
</dbReference>
<evidence type="ECO:0000256" key="7">
    <source>
        <dbReference type="SAM" id="SignalP"/>
    </source>
</evidence>
<feature type="domain" description="C1q" evidence="8">
    <location>
        <begin position="100"/>
        <end position="236"/>
    </location>
</feature>
<feature type="signal peptide" evidence="7">
    <location>
        <begin position="1"/>
        <end position="20"/>
    </location>
</feature>
<feature type="chain" id="PRO_5017299927" evidence="7">
    <location>
        <begin position="21"/>
        <end position="245"/>
    </location>
</feature>
<evidence type="ECO:0000313" key="9">
    <source>
        <dbReference type="Ensembl" id="ENSAMXP00000043142.1"/>
    </source>
</evidence>
<dbReference type="InterPro" id="IPR050392">
    <property type="entry name" value="Collagen/C1q_domain"/>
</dbReference>
<dbReference type="InterPro" id="IPR001073">
    <property type="entry name" value="C1q_dom"/>
</dbReference>
<reference evidence="10" key="1">
    <citation type="submission" date="2013-03" db="EMBL/GenBank/DDBJ databases">
        <authorList>
            <person name="Jeffery W."/>
            <person name="Warren W."/>
            <person name="Wilson R.K."/>
        </authorList>
    </citation>
    <scope>NUCLEOTIDE SEQUENCE</scope>
    <source>
        <strain evidence="10">female</strain>
    </source>
</reference>
<feature type="region of interest" description="Disordered" evidence="6">
    <location>
        <begin position="16"/>
        <end position="98"/>
    </location>
</feature>
<evidence type="ECO:0000259" key="8">
    <source>
        <dbReference type="PROSITE" id="PS50871"/>
    </source>
</evidence>
<dbReference type="Pfam" id="PF00386">
    <property type="entry name" value="C1q"/>
    <property type="match status" value="1"/>
</dbReference>
<reference evidence="10" key="2">
    <citation type="journal article" date="2014" name="Nat. Commun.">
        <title>The cavefish genome reveals candidate genes for eye loss.</title>
        <authorList>
            <person name="McGaugh S.E."/>
            <person name="Gross J.B."/>
            <person name="Aken B."/>
            <person name="Blin M."/>
            <person name="Borowsky R."/>
            <person name="Chalopin D."/>
            <person name="Hinaux H."/>
            <person name="Jeffery W.R."/>
            <person name="Keene A."/>
            <person name="Ma L."/>
            <person name="Minx P."/>
            <person name="Murphy D."/>
            <person name="O'Quin K.E."/>
            <person name="Retaux S."/>
            <person name="Rohner N."/>
            <person name="Searle S.M."/>
            <person name="Stahl B.A."/>
            <person name="Tabin C."/>
            <person name="Volff J.N."/>
            <person name="Yoshizawa M."/>
            <person name="Warren W.C."/>
        </authorList>
    </citation>
    <scope>NUCLEOTIDE SEQUENCE [LARGE SCALE GENOMIC DNA]</scope>
    <source>
        <strain evidence="10">female</strain>
    </source>
</reference>
<dbReference type="GO" id="GO:0005581">
    <property type="term" value="C:collagen trimer"/>
    <property type="evidence" value="ECO:0007669"/>
    <property type="project" value="UniProtKB-KW"/>
</dbReference>
<organism evidence="9 10">
    <name type="scientific">Astyanax mexicanus</name>
    <name type="common">Blind cave fish</name>
    <name type="synonym">Astyanax fasciatus mexicanus</name>
    <dbReference type="NCBI Taxonomy" id="7994"/>
    <lineage>
        <taxon>Eukaryota</taxon>
        <taxon>Metazoa</taxon>
        <taxon>Chordata</taxon>
        <taxon>Craniata</taxon>
        <taxon>Vertebrata</taxon>
        <taxon>Euteleostomi</taxon>
        <taxon>Actinopterygii</taxon>
        <taxon>Neopterygii</taxon>
        <taxon>Teleostei</taxon>
        <taxon>Ostariophysi</taxon>
        <taxon>Characiformes</taxon>
        <taxon>Characoidei</taxon>
        <taxon>Acestrorhamphidae</taxon>
        <taxon>Acestrorhamphinae</taxon>
        <taxon>Astyanax</taxon>
    </lineage>
</organism>
<dbReference type="GeneTree" id="ENSGT00940000154317"/>
<keyword evidence="2" id="KW-0964">Secreted</keyword>
<reference evidence="9" key="3">
    <citation type="submission" date="2025-08" db="UniProtKB">
        <authorList>
            <consortium name="Ensembl"/>
        </authorList>
    </citation>
    <scope>IDENTIFICATION</scope>
</reference>
<dbReference type="Gene3D" id="2.60.120.40">
    <property type="match status" value="1"/>
</dbReference>
<dbReference type="Bgee" id="ENSAMXG00000035187">
    <property type="expression patterns" value="Expressed in bone element and 10 other cell types or tissues"/>
</dbReference>
<dbReference type="InParanoid" id="A0A3B1JL71"/>
<dbReference type="InterPro" id="IPR008160">
    <property type="entry name" value="Collagen"/>
</dbReference>
<keyword evidence="5" id="KW-0176">Collagen</keyword>
<evidence type="ECO:0000256" key="3">
    <source>
        <dbReference type="ARBA" id="ARBA00022530"/>
    </source>
</evidence>
<name>A0A3B1JL71_ASTMX</name>
<evidence type="ECO:0000256" key="6">
    <source>
        <dbReference type="SAM" id="MobiDB-lite"/>
    </source>
</evidence>
<sequence>MDLQVTSVLLLLVALPGQPGQPGIGKPGATGFPGEPGKPGMPGRDGSPGPVGQPGLKGHTGAPGIGAPGKPGQNGSPGMPGPVGAKGPQGPAGQPGAPGLPGIVSAFTALLTSAYPSAGAPIVFSQTVYNGENHYDPQSGVFTCQIPGLYYFAFHMHVNGANALVALYKNSEPVLFSYDEYNKGFLDQLSGSAVLLLHAGDRVFVQVPDEQSNGIYADDNVHCSFSGFLIASTHKAFAIKGKGTT</sequence>
<dbReference type="Pfam" id="PF01391">
    <property type="entry name" value="Collagen"/>
    <property type="match status" value="1"/>
</dbReference>
<keyword evidence="4 7" id="KW-0732">Signal</keyword>
<dbReference type="PROSITE" id="PS50871">
    <property type="entry name" value="C1Q"/>
    <property type="match status" value="1"/>
</dbReference>
<dbReference type="PRINTS" id="PR00007">
    <property type="entry name" value="COMPLEMNTC1Q"/>
</dbReference>
<dbReference type="Ensembl" id="ENSAMXT00000051234.1">
    <property type="protein sequence ID" value="ENSAMXP00000043142.1"/>
    <property type="gene ID" value="ENSAMXG00000035187.1"/>
</dbReference>
<evidence type="ECO:0000256" key="4">
    <source>
        <dbReference type="ARBA" id="ARBA00022729"/>
    </source>
</evidence>